<dbReference type="VEuPathDB" id="PiroplasmaDB:TA10080"/>
<proteinExistence type="predicted"/>
<reference evidence="2" key="1">
    <citation type="submission" date="2018-07" db="EMBL/GenBank/DDBJ databases">
        <authorList>
            <person name="Quirk P.G."/>
            <person name="Krulwich T.A."/>
        </authorList>
    </citation>
    <scope>NUCLEOTIDE SEQUENCE</scope>
    <source>
        <strain evidence="2">Anand</strain>
    </source>
</reference>
<name>A0A3B0MYT3_THEAN</name>
<gene>
    <name evidence="2" type="ORF">TAT_000368600</name>
    <name evidence="3" type="ORF">TAV_000368600</name>
</gene>
<evidence type="ECO:0000313" key="3">
    <source>
        <dbReference type="EMBL" id="SVP95525.1"/>
    </source>
</evidence>
<dbReference type="Gene3D" id="3.30.1490.40">
    <property type="match status" value="1"/>
</dbReference>
<feature type="compositionally biased region" description="Acidic residues" evidence="1">
    <location>
        <begin position="325"/>
        <end position="343"/>
    </location>
</feature>
<dbReference type="EMBL" id="UIVT01000004">
    <property type="protein sequence ID" value="SVP94874.1"/>
    <property type="molecule type" value="Genomic_DNA"/>
</dbReference>
<evidence type="ECO:0008006" key="4">
    <source>
        <dbReference type="Google" id="ProtNLM"/>
    </source>
</evidence>
<sequence length="373" mass="43893">MWDKSYMSCVITSLSSVSLLYVYRNRLIRIPVLSFIDDIRSKRRRLRNESCVDDVDREPFEETKEDTSPKKQENDPGSEESVSSKKAKHLTKIDDDFKDVSTLDKEFVEELAKETEEEKKVEDPWLESLKTSEFDDTQVVYESPKRVVKPSKRSETVDLIYDLPKVEVIRLLISMLEDEQTPSDYLKSKEFKEKSEKDLKKSPFEVSDLAHVLTMTWQNVYFMTKEEIIESLINYKNNGKELKNYEFRWVKDELAVHGPYPHEDILMWIIYGCVSDENPILVRELDEHGNPKTEEWTKYKDSDVYNIFPVESQTKSQSSKKPEKEEEEGEDDDEEDDEPEDDGFSGKSKKKLIGVRVKDKEEEYQESDDDDYE</sequence>
<organism evidence="2">
    <name type="scientific">Theileria annulata</name>
    <dbReference type="NCBI Taxonomy" id="5874"/>
    <lineage>
        <taxon>Eukaryota</taxon>
        <taxon>Sar</taxon>
        <taxon>Alveolata</taxon>
        <taxon>Apicomplexa</taxon>
        <taxon>Aconoidasida</taxon>
        <taxon>Piroplasmida</taxon>
        <taxon>Theileriidae</taxon>
        <taxon>Theileria</taxon>
    </lineage>
</organism>
<dbReference type="InterPro" id="IPR035445">
    <property type="entry name" value="GYF-like_dom_sf"/>
</dbReference>
<feature type="region of interest" description="Disordered" evidence="1">
    <location>
        <begin position="57"/>
        <end position="87"/>
    </location>
</feature>
<feature type="compositionally biased region" description="Basic and acidic residues" evidence="1">
    <location>
        <begin position="57"/>
        <end position="74"/>
    </location>
</feature>
<accession>A0A3B0MYT3</accession>
<dbReference type="EMBL" id="UIVS01000004">
    <property type="protein sequence ID" value="SVP95525.1"/>
    <property type="molecule type" value="Genomic_DNA"/>
</dbReference>
<protein>
    <recommendedName>
        <fullName evidence="4">GYF domain-containing protein</fullName>
    </recommendedName>
</protein>
<feature type="region of interest" description="Disordered" evidence="1">
    <location>
        <begin position="310"/>
        <end position="349"/>
    </location>
</feature>
<dbReference type="AlphaFoldDB" id="A0A3B0MYT3"/>
<evidence type="ECO:0000256" key="1">
    <source>
        <dbReference type="SAM" id="MobiDB-lite"/>
    </source>
</evidence>
<evidence type="ECO:0000313" key="2">
    <source>
        <dbReference type="EMBL" id="SVP94874.1"/>
    </source>
</evidence>